<feature type="transmembrane region" description="Helical" evidence="12">
    <location>
        <begin position="152"/>
        <end position="176"/>
    </location>
</feature>
<name>A0ABP1BG14_9BRYO</name>
<dbReference type="InterPro" id="IPR000644">
    <property type="entry name" value="CBS_dom"/>
</dbReference>
<dbReference type="Pfam" id="PF00654">
    <property type="entry name" value="Voltage_CLC"/>
    <property type="match status" value="1"/>
</dbReference>
<feature type="region of interest" description="Disordered" evidence="13">
    <location>
        <begin position="90"/>
        <end position="128"/>
    </location>
</feature>
<evidence type="ECO:0000256" key="11">
    <source>
        <dbReference type="PROSITE-ProRule" id="PRU00703"/>
    </source>
</evidence>
<feature type="transmembrane region" description="Helical" evidence="12">
    <location>
        <begin position="424"/>
        <end position="444"/>
    </location>
</feature>
<keyword evidence="11" id="KW-0129">CBS domain</keyword>
<dbReference type="SUPFAM" id="SSF81340">
    <property type="entry name" value="Clc chloride channel"/>
    <property type="match status" value="1"/>
</dbReference>
<proteinExistence type="inferred from homology"/>
<evidence type="ECO:0000256" key="2">
    <source>
        <dbReference type="ARBA" id="ARBA00009476"/>
    </source>
</evidence>
<keyword evidence="9 12" id="KW-0868">Chloride</keyword>
<sequence length="829" mass="87294">MEGRLSSYTKHVLKSTVLNCSISQQHLQCCPFTGKVVRKSDERWQRSLLGWGQSSRARGRVHWLGLQRPGWRNKRVKWGELSNAVHYQEDGIGGGSGEQYQENGTGGGGSRSGDSVEDGDGSSQNGVSVGSKVGKYAASTAMAVKDSLPPEGVIVLLSCLVGLLTGGSVVLFNLVVHGVHDEVWKGIPQSGAAWFRTRPLNETWVRLVAVPVGGGVLVGLLNMVREALEEIKKEERGSTMRPGLADARAFVRALLKAVAAAITLGTGNSLGPEGPSVEIGASIANGVGTVLNNSRERKLSLVAAGSAAGISSGFNAAVAGCFFALESVLRSSTTDTVPSLTTAMLLLSSVLASVVSQAGLGSDPAFKIPAYDFRSPAELPLYLLLGILSGGVSVALVKGSAYATAMFDHVKKTTGIPAGLLPPVGGLAVGLIALAYPEILYWGFENVDVLLESQRPWVRAPPVDLLLQLVAAKLVATSLCRGSGLVGGVYAPSLFMGAALGSAYGSLAGAVIANADPMYHLDALKVAAPQAYALVGMAAMLAGVCQVPLTSVLLLFELTRDYRIILPLMGTVGVSSWIASSFNRKKKRSLVKQDVAMISSSTVNESAGDDNMPADDSLAPLTSQEKQSGVSNSAGNGSLQSNVDRLRNSLLMEENDICKIDASLCLTNLEGIGEQLAEEIPVAVAMRTKFATVGLEATIREAVAAMLLKKEWCVLLLDQSQQLQGLITLGDIQQAAESITAAESSIVAFWERAKSKQVVTATQGMSLRAALRLMTGRGLRQLPVLDASRQVVGMLDRDSIALACRAEATRRLLQLSISSKVVEQEHDPL</sequence>
<comment type="caution">
    <text evidence="12">Lacks conserved residue(s) required for the propagation of feature annotation.</text>
</comment>
<keyword evidence="3 12" id="KW-0813">Transport</keyword>
<keyword evidence="6 12" id="KW-0406">Ion transport</keyword>
<evidence type="ECO:0000256" key="1">
    <source>
        <dbReference type="ARBA" id="ARBA00004141"/>
    </source>
</evidence>
<organism evidence="15 16">
    <name type="scientific">Sphagnum jensenii</name>
    <dbReference type="NCBI Taxonomy" id="128206"/>
    <lineage>
        <taxon>Eukaryota</taxon>
        <taxon>Viridiplantae</taxon>
        <taxon>Streptophyta</taxon>
        <taxon>Embryophyta</taxon>
        <taxon>Bryophyta</taxon>
        <taxon>Sphagnophytina</taxon>
        <taxon>Sphagnopsida</taxon>
        <taxon>Sphagnales</taxon>
        <taxon>Sphagnaceae</taxon>
        <taxon>Sphagnum</taxon>
    </lineage>
</organism>
<feature type="transmembrane region" description="Helical" evidence="12">
    <location>
        <begin position="562"/>
        <end position="582"/>
    </location>
</feature>
<evidence type="ECO:0000313" key="15">
    <source>
        <dbReference type="EMBL" id="CAK9874256.1"/>
    </source>
</evidence>
<feature type="transmembrane region" description="Helical" evidence="12">
    <location>
        <begin position="381"/>
        <end position="404"/>
    </location>
</feature>
<keyword evidence="7 12" id="KW-0472">Membrane</keyword>
<keyword evidence="10" id="KW-0407">Ion channel</keyword>
<evidence type="ECO:0000256" key="9">
    <source>
        <dbReference type="ARBA" id="ARBA00023214"/>
    </source>
</evidence>
<dbReference type="InterPro" id="IPR001807">
    <property type="entry name" value="ClC"/>
</dbReference>
<gene>
    <name evidence="15" type="ORF">CSSPJE1EN2_LOCUS16697</name>
</gene>
<feature type="transmembrane region" description="Helical" evidence="12">
    <location>
        <begin position="337"/>
        <end position="360"/>
    </location>
</feature>
<evidence type="ECO:0000256" key="7">
    <source>
        <dbReference type="ARBA" id="ARBA00023136"/>
    </source>
</evidence>
<dbReference type="InterPro" id="IPR046342">
    <property type="entry name" value="CBS_dom_sf"/>
</dbReference>
<feature type="compositionally biased region" description="Polar residues" evidence="13">
    <location>
        <begin position="620"/>
        <end position="640"/>
    </location>
</feature>
<dbReference type="PANTHER" id="PTHR43427">
    <property type="entry name" value="CHLORIDE CHANNEL PROTEIN CLC-E"/>
    <property type="match status" value="1"/>
</dbReference>
<evidence type="ECO:0000256" key="4">
    <source>
        <dbReference type="ARBA" id="ARBA00022692"/>
    </source>
</evidence>
<evidence type="ECO:0000259" key="14">
    <source>
        <dbReference type="PROSITE" id="PS51371"/>
    </source>
</evidence>
<dbReference type="InterPro" id="IPR050368">
    <property type="entry name" value="ClC-type_chloride_channel"/>
</dbReference>
<evidence type="ECO:0000313" key="16">
    <source>
        <dbReference type="Proteomes" id="UP001497522"/>
    </source>
</evidence>
<comment type="subcellular location">
    <subcellularLocation>
        <location evidence="1 12">Membrane</location>
        <topology evidence="1 12">Multi-pass membrane protein</topology>
    </subcellularLocation>
</comment>
<feature type="transmembrane region" description="Helical" evidence="12">
    <location>
        <begin position="301"/>
        <end position="325"/>
    </location>
</feature>
<comment type="similarity">
    <text evidence="2 12">Belongs to the chloride channel (TC 2.A.49) family.</text>
</comment>
<dbReference type="PROSITE" id="PS51371">
    <property type="entry name" value="CBS"/>
    <property type="match status" value="2"/>
</dbReference>
<dbReference type="Proteomes" id="UP001497522">
    <property type="component" value="Chromosome 4"/>
</dbReference>
<keyword evidence="5 12" id="KW-1133">Transmembrane helix</keyword>
<dbReference type="Gene3D" id="1.10.3080.10">
    <property type="entry name" value="Clc chloride channel"/>
    <property type="match status" value="1"/>
</dbReference>
<feature type="domain" description="CBS" evidence="14">
    <location>
        <begin position="754"/>
        <end position="812"/>
    </location>
</feature>
<reference evidence="15" key="1">
    <citation type="submission" date="2024-03" db="EMBL/GenBank/DDBJ databases">
        <authorList>
            <consortium name="ELIXIR-Norway"/>
            <consortium name="Elixir Norway"/>
        </authorList>
    </citation>
    <scope>NUCLEOTIDE SEQUENCE</scope>
</reference>
<protein>
    <recommendedName>
        <fullName evidence="12">Chloride channel protein</fullName>
    </recommendedName>
</protein>
<accession>A0ABP1BG14</accession>
<dbReference type="EMBL" id="OZ023705">
    <property type="protein sequence ID" value="CAK9874256.1"/>
    <property type="molecule type" value="Genomic_DNA"/>
</dbReference>
<evidence type="ECO:0000256" key="3">
    <source>
        <dbReference type="ARBA" id="ARBA00022448"/>
    </source>
</evidence>
<feature type="region of interest" description="Disordered" evidence="13">
    <location>
        <begin position="602"/>
        <end position="640"/>
    </location>
</feature>
<feature type="transmembrane region" description="Helical" evidence="12">
    <location>
        <begin position="204"/>
        <end position="224"/>
    </location>
</feature>
<dbReference type="PANTHER" id="PTHR43427:SF6">
    <property type="entry name" value="CHLORIDE CHANNEL PROTEIN CLC-E"/>
    <property type="match status" value="1"/>
</dbReference>
<evidence type="ECO:0000256" key="6">
    <source>
        <dbReference type="ARBA" id="ARBA00023065"/>
    </source>
</evidence>
<dbReference type="Gene3D" id="3.10.580.10">
    <property type="entry name" value="CBS-domain"/>
    <property type="match status" value="1"/>
</dbReference>
<evidence type="ECO:0000256" key="5">
    <source>
        <dbReference type="ARBA" id="ARBA00022989"/>
    </source>
</evidence>
<keyword evidence="16" id="KW-1185">Reference proteome</keyword>
<dbReference type="PRINTS" id="PR00762">
    <property type="entry name" value="CLCHANNEL"/>
</dbReference>
<dbReference type="SMART" id="SM00116">
    <property type="entry name" value="CBS"/>
    <property type="match status" value="2"/>
</dbReference>
<dbReference type="CDD" id="cd00400">
    <property type="entry name" value="Voltage_gated_ClC"/>
    <property type="match status" value="1"/>
</dbReference>
<dbReference type="SUPFAM" id="SSF54631">
    <property type="entry name" value="CBS-domain pair"/>
    <property type="match status" value="1"/>
</dbReference>
<evidence type="ECO:0000256" key="13">
    <source>
        <dbReference type="SAM" id="MobiDB-lite"/>
    </source>
</evidence>
<evidence type="ECO:0000256" key="8">
    <source>
        <dbReference type="ARBA" id="ARBA00023173"/>
    </source>
</evidence>
<keyword evidence="8" id="KW-0869">Chloride channel</keyword>
<feature type="transmembrane region" description="Helical" evidence="12">
    <location>
        <begin position="490"/>
        <end position="512"/>
    </location>
</feature>
<dbReference type="InterPro" id="IPR014743">
    <property type="entry name" value="Cl-channel_core"/>
</dbReference>
<dbReference type="Pfam" id="PF00571">
    <property type="entry name" value="CBS"/>
    <property type="match status" value="2"/>
</dbReference>
<feature type="transmembrane region" description="Helical" evidence="12">
    <location>
        <begin position="532"/>
        <end position="556"/>
    </location>
</feature>
<evidence type="ECO:0000256" key="10">
    <source>
        <dbReference type="ARBA" id="ARBA00023303"/>
    </source>
</evidence>
<feature type="domain" description="CBS" evidence="14">
    <location>
        <begin position="686"/>
        <end position="743"/>
    </location>
</feature>
<keyword evidence="4 12" id="KW-0812">Transmembrane</keyword>
<evidence type="ECO:0000256" key="12">
    <source>
        <dbReference type="RuleBase" id="RU361221"/>
    </source>
</evidence>